<accession>A0ABR1TZP5</accession>
<evidence type="ECO:0000256" key="1">
    <source>
        <dbReference type="SAM" id="SignalP"/>
    </source>
</evidence>
<sequence>MVRRVLIKSQGCFLWAQLVIQGLLEVGTTAQTEHAIDNNSSDMDALYLGILDRMSRSMNRDSIHAILTWATCCIRPLSIEGLQAAIKIHIKADIVDIKRFISDFCGNLVFIDRLGRLQLIHLTARELLTRDSLDSVYRVRKGDGHRILALVCIGYLVGKETKTSRVAKAQIHEDLLQAPFADYAMDNLFHHISQCGSYDDQLILALDKFLKSSKVLSWIEHVARRAELDKIFAAGKILGHVVRQRARNTPPIGLQRERVTLDKWSSDLQRLATKFWKPLTTLQGNLQVPKLYVATQKRTRATGHLALDNN</sequence>
<feature type="signal peptide" evidence="1">
    <location>
        <begin position="1"/>
        <end position="30"/>
    </location>
</feature>
<dbReference type="PANTHER" id="PTHR10039:SF16">
    <property type="entry name" value="GPI INOSITOL-DEACYLASE"/>
    <property type="match status" value="1"/>
</dbReference>
<organism evidence="3 4">
    <name type="scientific">Apiospora rasikravindrae</name>
    <dbReference type="NCBI Taxonomy" id="990691"/>
    <lineage>
        <taxon>Eukaryota</taxon>
        <taxon>Fungi</taxon>
        <taxon>Dikarya</taxon>
        <taxon>Ascomycota</taxon>
        <taxon>Pezizomycotina</taxon>
        <taxon>Sordariomycetes</taxon>
        <taxon>Xylariomycetidae</taxon>
        <taxon>Amphisphaeriales</taxon>
        <taxon>Apiosporaceae</taxon>
        <taxon>Apiospora</taxon>
    </lineage>
</organism>
<dbReference type="Proteomes" id="UP001444661">
    <property type="component" value="Unassembled WGS sequence"/>
</dbReference>
<dbReference type="Pfam" id="PF22939">
    <property type="entry name" value="WHD_GPIID"/>
    <property type="match status" value="1"/>
</dbReference>
<feature type="chain" id="PRO_5045125470" description="GPI inositol-deacylase winged helix domain-containing protein" evidence="1">
    <location>
        <begin position="31"/>
        <end position="310"/>
    </location>
</feature>
<evidence type="ECO:0000313" key="4">
    <source>
        <dbReference type="Proteomes" id="UP001444661"/>
    </source>
</evidence>
<keyword evidence="4" id="KW-1185">Reference proteome</keyword>
<reference evidence="3 4" key="1">
    <citation type="submission" date="2023-01" db="EMBL/GenBank/DDBJ databases">
        <title>Analysis of 21 Apiospora genomes using comparative genomics revels a genus with tremendous synthesis potential of carbohydrate active enzymes and secondary metabolites.</title>
        <authorList>
            <person name="Sorensen T."/>
        </authorList>
    </citation>
    <scope>NUCLEOTIDE SEQUENCE [LARGE SCALE GENOMIC DNA]</scope>
    <source>
        <strain evidence="3 4">CBS 33761</strain>
    </source>
</reference>
<proteinExistence type="predicted"/>
<dbReference type="InterPro" id="IPR054471">
    <property type="entry name" value="GPIID_WHD"/>
</dbReference>
<gene>
    <name evidence="3" type="ORF">PG993_003462</name>
</gene>
<feature type="domain" description="GPI inositol-deacylase winged helix" evidence="2">
    <location>
        <begin position="53"/>
        <end position="138"/>
    </location>
</feature>
<dbReference type="PANTHER" id="PTHR10039">
    <property type="entry name" value="AMELOGENIN"/>
    <property type="match status" value="1"/>
</dbReference>
<protein>
    <recommendedName>
        <fullName evidence="2">GPI inositol-deacylase winged helix domain-containing protein</fullName>
    </recommendedName>
</protein>
<dbReference type="EMBL" id="JAQQWK010000002">
    <property type="protein sequence ID" value="KAK8052077.1"/>
    <property type="molecule type" value="Genomic_DNA"/>
</dbReference>
<keyword evidence="1" id="KW-0732">Signal</keyword>
<comment type="caution">
    <text evidence="3">The sequence shown here is derived from an EMBL/GenBank/DDBJ whole genome shotgun (WGS) entry which is preliminary data.</text>
</comment>
<evidence type="ECO:0000259" key="2">
    <source>
        <dbReference type="Pfam" id="PF22939"/>
    </source>
</evidence>
<evidence type="ECO:0000313" key="3">
    <source>
        <dbReference type="EMBL" id="KAK8052077.1"/>
    </source>
</evidence>
<name>A0ABR1TZP5_9PEZI</name>